<sequence length="65" mass="7030">MKLVTITSSMVPVRDGRPPSLAVSTNRCTGIVSRSRDFVNTSSSSLFPSFDFCKSREKCSVGLSV</sequence>
<organism evidence="1 2">
    <name type="scientific">Ficedula albicollis</name>
    <name type="common">Collared flycatcher</name>
    <name type="synonym">Muscicapa albicollis</name>
    <dbReference type="NCBI Taxonomy" id="59894"/>
    <lineage>
        <taxon>Eukaryota</taxon>
        <taxon>Metazoa</taxon>
        <taxon>Chordata</taxon>
        <taxon>Craniata</taxon>
        <taxon>Vertebrata</taxon>
        <taxon>Euteleostomi</taxon>
        <taxon>Archelosauria</taxon>
        <taxon>Archosauria</taxon>
        <taxon>Dinosauria</taxon>
        <taxon>Saurischia</taxon>
        <taxon>Theropoda</taxon>
        <taxon>Coelurosauria</taxon>
        <taxon>Aves</taxon>
        <taxon>Neognathae</taxon>
        <taxon>Neoaves</taxon>
        <taxon>Telluraves</taxon>
        <taxon>Australaves</taxon>
        <taxon>Passeriformes</taxon>
        <taxon>Muscicapidae</taxon>
        <taxon>Ficedula</taxon>
    </lineage>
</organism>
<keyword evidence="2" id="KW-1185">Reference proteome</keyword>
<evidence type="ECO:0000313" key="1">
    <source>
        <dbReference type="Ensembl" id="ENSFALP00000026226.1"/>
    </source>
</evidence>
<reference evidence="1" key="1">
    <citation type="submission" date="2025-08" db="UniProtKB">
        <authorList>
            <consortium name="Ensembl"/>
        </authorList>
    </citation>
    <scope>IDENTIFICATION</scope>
</reference>
<dbReference type="Proteomes" id="UP000016665">
    <property type="component" value="Unplaced"/>
</dbReference>
<dbReference type="GeneTree" id="ENSGT00960000189375"/>
<reference evidence="1" key="2">
    <citation type="submission" date="2025-09" db="UniProtKB">
        <authorList>
            <consortium name="Ensembl"/>
        </authorList>
    </citation>
    <scope>IDENTIFICATION</scope>
</reference>
<evidence type="ECO:0000313" key="2">
    <source>
        <dbReference type="Proteomes" id="UP000016665"/>
    </source>
</evidence>
<name>A0A803VU20_FICAL</name>
<dbReference type="Ensembl" id="ENSFALT00000040936.1">
    <property type="protein sequence ID" value="ENSFALP00000026226.1"/>
    <property type="gene ID" value="ENSFALG00000024487.1"/>
</dbReference>
<accession>A0A803VU20</accession>
<dbReference type="AlphaFoldDB" id="A0A803VU20"/>
<protein>
    <submittedName>
        <fullName evidence="1">Uncharacterized protein</fullName>
    </submittedName>
</protein>
<proteinExistence type="predicted"/>